<dbReference type="InterPro" id="IPR023578">
    <property type="entry name" value="Ras_GEF_dom_sf"/>
</dbReference>
<feature type="compositionally biased region" description="Polar residues" evidence="3">
    <location>
        <begin position="185"/>
        <end position="194"/>
    </location>
</feature>
<dbReference type="Proteomes" id="UP000250043">
    <property type="component" value="Unassembled WGS sequence"/>
</dbReference>
<dbReference type="Pfam" id="PF00618">
    <property type="entry name" value="RasGEF_N"/>
    <property type="match status" value="1"/>
</dbReference>
<feature type="region of interest" description="Disordered" evidence="3">
    <location>
        <begin position="1078"/>
        <end position="1168"/>
    </location>
</feature>
<reference evidence="6 7" key="1">
    <citation type="submission" date="2016-07" db="EMBL/GenBank/DDBJ databases">
        <title>Draft genome of the white-rot fungus Obba rivulosa 3A-2.</title>
        <authorList>
            <consortium name="DOE Joint Genome Institute"/>
            <person name="Miettinen O."/>
            <person name="Riley R."/>
            <person name="Acob R."/>
            <person name="Barry K."/>
            <person name="Cullen D."/>
            <person name="De Vries R."/>
            <person name="Hainaut M."/>
            <person name="Hatakka A."/>
            <person name="Henrissat B."/>
            <person name="Hilden K."/>
            <person name="Kuo R."/>
            <person name="Labutti K."/>
            <person name="Lipzen A."/>
            <person name="Makela M.R."/>
            <person name="Sandor L."/>
            <person name="Spatafora J.W."/>
            <person name="Grigoriev I.V."/>
            <person name="Hibbett D.S."/>
        </authorList>
    </citation>
    <scope>NUCLEOTIDE SEQUENCE [LARGE SCALE GENOMIC DNA]</scope>
    <source>
        <strain evidence="6 7">3A-2</strain>
    </source>
</reference>
<dbReference type="InterPro" id="IPR001895">
    <property type="entry name" value="RASGEF_cat_dom"/>
</dbReference>
<evidence type="ECO:0000256" key="2">
    <source>
        <dbReference type="PROSITE-ProRule" id="PRU00168"/>
    </source>
</evidence>
<protein>
    <submittedName>
        <fullName evidence="6">Ras GEF</fullName>
    </submittedName>
</protein>
<evidence type="ECO:0000259" key="5">
    <source>
        <dbReference type="PROSITE" id="PS50212"/>
    </source>
</evidence>
<feature type="compositionally biased region" description="Low complexity" evidence="3">
    <location>
        <begin position="259"/>
        <end position="269"/>
    </location>
</feature>
<feature type="region of interest" description="Disordered" evidence="3">
    <location>
        <begin position="235"/>
        <end position="289"/>
    </location>
</feature>
<evidence type="ECO:0000313" key="7">
    <source>
        <dbReference type="Proteomes" id="UP000250043"/>
    </source>
</evidence>
<feature type="region of interest" description="Disordered" evidence="3">
    <location>
        <begin position="42"/>
        <end position="63"/>
    </location>
</feature>
<dbReference type="Pfam" id="PF00617">
    <property type="entry name" value="RasGEF"/>
    <property type="match status" value="1"/>
</dbReference>
<feature type="compositionally biased region" description="Low complexity" evidence="3">
    <location>
        <begin position="1024"/>
        <end position="1035"/>
    </location>
</feature>
<sequence>MAPNISNVPEDIGTPPFFVFPGPSASAISTSGSSSMIHLEDVRHNSGGASTEVSNSEKSPAGANAVTPISDDQYLLLSPLGSSYGLPTSIHGDQSVSVPRLTLPADIASADLSVSLDGTFVETSSGEAARELKRRYDRYMGVGKDVRSPYAITAFVNQHGQQRFRVGYRELSAPAASAERAQDPTGVSGSSGVSLQHVPHSPRHPRRSRMSVHSFLPSSVIKSSVPLPPVIPPLFPPLEGSRSPPVRKLRKTRSIPNLSGAAESSASSSRPRESISGRPHAHSVSSADVFQPPIISTGGALQSPTTDVLAEVLGWDRSPLGSRAASFSTRSLHLPVERRSSDVAIGETSRLIPHPFGPGVTFEAPSWNPSPHLSAPPVLREMSSFESILTARADHGRDTKPQGIDPAQHSPIESNTSSSTEDAMREPNRETILHTKIWPYSRYPTNVFDVLQTYRGIPSLDRISPDSTLNTVKLSIKADDSATPRDDPRFVIWGEIEQDEPDFTSSSAGLPSVRNRGPRKRTGKDKLMSISAHPDITTTPASKDPRRMMVAATIERWIAQLTSELDYDELLVFFLTYRTYVSPIDLGHLLICRFMWAVEESTSPHDEKVRRIVRVRTFTAIRYWILTFFAVDFVPNRDLRLLFADWLNNVKRDPSVQRYNDVLRIVRQLRRVILDCKDAYFQREKSDINGPSLNNALRTTVSVDGTQLPRPSESSSREECDIDLDFGDEALYTSQSTSQGLQPSKDAAVDIAILRQPLRPGLQRQSQVVSTHTSPYGTNFATSPVTHNAFSRAIVNTIGRLGRWKRVLHTRTPTRMSLSPYLDISAFDVEASETGDLLLVRGGVEQYLKWVESQMSPLAGSISPTSSPPKLPALPPLHFETPAIPEEPRQTPSDGDTPEPQVEPHEAPAEHEPPVEEAIKAAIHNPISTVPSYADDEDTSSRKETLRSQYESSSPGTPYLRTPGRRLDIVSIDDLDLSDLSSDDDLVSPMQGNLKRSQRRLPTRRDFEFIQRSLDDVTRDSIMSGDTSSVLSSSSAAPELGGPIQQWQVTALVDSLSDEEEAGDAEAALRRLEGQINQDRQRAKESKVNQWVQSIQRRKHGHFENPPGSESPDEDYGEVESTTITEPLNGLGSHDGDHPRTSSSRSSIQSSDESAKTPAVPFATTPFDSSHAEHAELQTGNVVKDAKPILEDAVPLEIIQSRVSMDVPADFAPTHAPGQTSFSFSPSNRSAHPETLRSHRSFILGYSAETLVQHLSMIDKELFCAINFEDMLSSQVLAPTEFVDILDWAQFLRDRARLKVEGRLGYKSNSLTLVRGRFNLMAKFVYSEIVLTHPSQRSAVMNKFIRMAFKAYTMKNYHTLVAIVAGLNSEWVKRAMQQSSHKLGSWGSRVLQDFTEWTTKEADFKHLRQTVEALIEAKPPAPDEGALKSPDNQPSGLRSRAASDSKPPLTCIPFFGVYLSQLHRFSRLPDLVDPTAPNEPVGIDPITNIFEPPAHPEVFSALATLPPSMQLEPLININKQRLIAGVVKSLVAGQHLAARVQYPLDKKLYQKCLKLRGLDNDTLERALALYSK</sequence>
<feature type="compositionally biased region" description="Pro residues" evidence="3">
    <location>
        <begin position="866"/>
        <end position="875"/>
    </location>
</feature>
<dbReference type="InterPro" id="IPR000651">
    <property type="entry name" value="Ras-like_Gua-exchang_fac_N"/>
</dbReference>
<dbReference type="Gene3D" id="1.20.870.10">
    <property type="entry name" value="Son of sevenless (SoS) protein Chain: S domain 1"/>
    <property type="match status" value="1"/>
</dbReference>
<feature type="region of interest" description="Disordered" evidence="3">
    <location>
        <begin position="858"/>
        <end position="912"/>
    </location>
</feature>
<feature type="compositionally biased region" description="Low complexity" evidence="3">
    <location>
        <begin position="1142"/>
        <end position="1152"/>
    </location>
</feature>
<name>A0A8E2ATT8_9APHY</name>
<dbReference type="OrthoDB" id="10254377at2759"/>
<dbReference type="SMART" id="SM00229">
    <property type="entry name" value="RasGEFN"/>
    <property type="match status" value="1"/>
</dbReference>
<dbReference type="PROSITE" id="PS50212">
    <property type="entry name" value="RASGEF_NTER"/>
    <property type="match status" value="1"/>
</dbReference>
<evidence type="ECO:0000259" key="4">
    <source>
        <dbReference type="PROSITE" id="PS50009"/>
    </source>
</evidence>
<feature type="compositionally biased region" description="Basic and acidic residues" evidence="3">
    <location>
        <begin position="902"/>
        <end position="912"/>
    </location>
</feature>
<dbReference type="InterPro" id="IPR008937">
    <property type="entry name" value="Ras-like_GEF"/>
</dbReference>
<feature type="region of interest" description="Disordered" evidence="3">
    <location>
        <begin position="1020"/>
        <end position="1042"/>
    </location>
</feature>
<proteinExistence type="predicted"/>
<evidence type="ECO:0000256" key="3">
    <source>
        <dbReference type="SAM" id="MobiDB-lite"/>
    </source>
</evidence>
<dbReference type="EMBL" id="KV722396">
    <property type="protein sequence ID" value="OCH90843.1"/>
    <property type="molecule type" value="Genomic_DNA"/>
</dbReference>
<feature type="region of interest" description="Disordered" evidence="3">
    <location>
        <begin position="502"/>
        <end position="524"/>
    </location>
</feature>
<evidence type="ECO:0000313" key="6">
    <source>
        <dbReference type="EMBL" id="OCH90843.1"/>
    </source>
</evidence>
<feature type="compositionally biased region" description="Polar residues" evidence="3">
    <location>
        <begin position="411"/>
        <end position="421"/>
    </location>
</feature>
<keyword evidence="1 2" id="KW-0344">Guanine-nucleotide releasing factor</keyword>
<dbReference type="PANTHER" id="PTHR23113:SF363">
    <property type="entry name" value="PROTEIN SON OF SEVENLESS"/>
    <property type="match status" value="1"/>
</dbReference>
<feature type="region of interest" description="Disordered" evidence="3">
    <location>
        <begin position="175"/>
        <end position="212"/>
    </location>
</feature>
<organism evidence="6 7">
    <name type="scientific">Obba rivulosa</name>
    <dbReference type="NCBI Taxonomy" id="1052685"/>
    <lineage>
        <taxon>Eukaryota</taxon>
        <taxon>Fungi</taxon>
        <taxon>Dikarya</taxon>
        <taxon>Basidiomycota</taxon>
        <taxon>Agaricomycotina</taxon>
        <taxon>Agaricomycetes</taxon>
        <taxon>Polyporales</taxon>
        <taxon>Gelatoporiaceae</taxon>
        <taxon>Obba</taxon>
    </lineage>
</organism>
<dbReference type="CDD" id="cd06224">
    <property type="entry name" value="REM"/>
    <property type="match status" value="1"/>
</dbReference>
<dbReference type="InterPro" id="IPR036964">
    <property type="entry name" value="RASGEF_cat_dom_sf"/>
</dbReference>
<feature type="compositionally biased region" description="Basic and acidic residues" evidence="3">
    <location>
        <begin position="1078"/>
        <end position="1087"/>
    </location>
</feature>
<dbReference type="GO" id="GO:0005886">
    <property type="term" value="C:plasma membrane"/>
    <property type="evidence" value="ECO:0007669"/>
    <property type="project" value="TreeGrafter"/>
</dbReference>
<feature type="region of interest" description="Disordered" evidence="3">
    <location>
        <begin position="1418"/>
        <end position="1445"/>
    </location>
</feature>
<feature type="compositionally biased region" description="Basic residues" evidence="3">
    <location>
        <begin position="200"/>
        <end position="210"/>
    </location>
</feature>
<dbReference type="PROSITE" id="PS50009">
    <property type="entry name" value="RASGEF_CAT"/>
    <property type="match status" value="1"/>
</dbReference>
<keyword evidence="7" id="KW-1185">Reference proteome</keyword>
<evidence type="ECO:0000256" key="1">
    <source>
        <dbReference type="ARBA" id="ARBA00022658"/>
    </source>
</evidence>
<dbReference type="SMART" id="SM00147">
    <property type="entry name" value="RasGEF"/>
    <property type="match status" value="1"/>
</dbReference>
<dbReference type="GO" id="GO:0007265">
    <property type="term" value="P:Ras protein signal transduction"/>
    <property type="evidence" value="ECO:0007669"/>
    <property type="project" value="TreeGrafter"/>
</dbReference>
<gene>
    <name evidence="6" type="ORF">OBBRIDRAFT_887370</name>
</gene>
<feature type="domain" description="Ras-GEF" evidence="4">
    <location>
        <begin position="1247"/>
        <end position="1572"/>
    </location>
</feature>
<accession>A0A8E2ATT8</accession>
<dbReference type="Gene3D" id="1.10.840.10">
    <property type="entry name" value="Ras guanine-nucleotide exchange factors catalytic domain"/>
    <property type="match status" value="1"/>
</dbReference>
<dbReference type="SUPFAM" id="SSF48366">
    <property type="entry name" value="Ras GEF"/>
    <property type="match status" value="1"/>
</dbReference>
<feature type="compositionally biased region" description="Polar residues" evidence="3">
    <location>
        <begin position="947"/>
        <end position="956"/>
    </location>
</feature>
<dbReference type="PANTHER" id="PTHR23113">
    <property type="entry name" value="GUANINE NUCLEOTIDE EXCHANGE FACTOR"/>
    <property type="match status" value="1"/>
</dbReference>
<feature type="region of interest" description="Disordered" evidence="3">
    <location>
        <begin position="395"/>
        <end position="427"/>
    </location>
</feature>
<feature type="compositionally biased region" description="Polar residues" evidence="3">
    <location>
        <begin position="47"/>
        <end position="58"/>
    </location>
</feature>
<feature type="region of interest" description="Disordered" evidence="3">
    <location>
        <begin position="927"/>
        <end position="964"/>
    </location>
</feature>
<feature type="domain" description="N-terminal Ras-GEF" evidence="5">
    <location>
        <begin position="545"/>
        <end position="670"/>
    </location>
</feature>
<dbReference type="GO" id="GO:0005085">
    <property type="term" value="F:guanyl-nucleotide exchange factor activity"/>
    <property type="evidence" value="ECO:0007669"/>
    <property type="project" value="UniProtKB-KW"/>
</dbReference>